<protein>
    <submittedName>
        <fullName evidence="5">Mutase-like protein</fullName>
    </submittedName>
</protein>
<accession>A0A9N8EKQ9</accession>
<feature type="region of interest" description="Disordered" evidence="3">
    <location>
        <begin position="358"/>
        <end position="457"/>
    </location>
</feature>
<evidence type="ECO:0000256" key="3">
    <source>
        <dbReference type="SAM" id="MobiDB-lite"/>
    </source>
</evidence>
<evidence type="ECO:0000313" key="6">
    <source>
        <dbReference type="Proteomes" id="UP001153069"/>
    </source>
</evidence>
<dbReference type="InterPro" id="IPR013078">
    <property type="entry name" value="His_Pase_superF_clade-1"/>
</dbReference>
<keyword evidence="4" id="KW-1133">Transmembrane helix</keyword>
<feature type="compositionally biased region" description="Acidic residues" evidence="3">
    <location>
        <begin position="425"/>
        <end position="441"/>
    </location>
</feature>
<keyword evidence="4" id="KW-0472">Membrane</keyword>
<dbReference type="GO" id="GO:0003824">
    <property type="term" value="F:catalytic activity"/>
    <property type="evidence" value="ECO:0007669"/>
    <property type="project" value="InterPro"/>
</dbReference>
<evidence type="ECO:0000256" key="1">
    <source>
        <dbReference type="PIRSR" id="PIRSR613078-1"/>
    </source>
</evidence>
<dbReference type="SUPFAM" id="SSF53254">
    <property type="entry name" value="Phosphoglycerate mutase-like"/>
    <property type="match status" value="1"/>
</dbReference>
<dbReference type="SMART" id="SM00855">
    <property type="entry name" value="PGAM"/>
    <property type="match status" value="1"/>
</dbReference>
<dbReference type="OrthoDB" id="44349at2759"/>
<dbReference type="Gene3D" id="3.40.50.1240">
    <property type="entry name" value="Phosphoglycerate mutase-like"/>
    <property type="match status" value="1"/>
</dbReference>
<dbReference type="InterPro" id="IPR001345">
    <property type="entry name" value="PG/BPGM_mutase_AS"/>
</dbReference>
<keyword evidence="4" id="KW-0812">Transmembrane</keyword>
<name>A0A9N8EKQ9_9STRA</name>
<dbReference type="InterPro" id="IPR052765">
    <property type="entry name" value="PGM-Related"/>
</dbReference>
<dbReference type="PANTHER" id="PTHR46192">
    <property type="entry name" value="BROAD-RANGE ACID PHOSPHATASE DET1"/>
    <property type="match status" value="1"/>
</dbReference>
<feature type="binding site" evidence="2">
    <location>
        <begin position="71"/>
        <end position="78"/>
    </location>
    <ligand>
        <name>substrate</name>
    </ligand>
</feature>
<dbReference type="EMBL" id="CAICTM010001428">
    <property type="protein sequence ID" value="CAB9523552.1"/>
    <property type="molecule type" value="Genomic_DNA"/>
</dbReference>
<dbReference type="PROSITE" id="PS00175">
    <property type="entry name" value="PG_MUTASE"/>
    <property type="match status" value="1"/>
</dbReference>
<keyword evidence="6" id="KW-1185">Reference proteome</keyword>
<dbReference type="Proteomes" id="UP001153069">
    <property type="component" value="Unassembled WGS sequence"/>
</dbReference>
<proteinExistence type="predicted"/>
<comment type="caution">
    <text evidence="5">The sequence shown here is derived from an EMBL/GenBank/DDBJ whole genome shotgun (WGS) entry which is preliminary data.</text>
</comment>
<dbReference type="Pfam" id="PF00300">
    <property type="entry name" value="His_Phos_1"/>
    <property type="match status" value="1"/>
</dbReference>
<feature type="active site" description="Tele-phosphohistidine intermediate" evidence="1">
    <location>
        <position position="72"/>
    </location>
</feature>
<organism evidence="5 6">
    <name type="scientific">Seminavis robusta</name>
    <dbReference type="NCBI Taxonomy" id="568900"/>
    <lineage>
        <taxon>Eukaryota</taxon>
        <taxon>Sar</taxon>
        <taxon>Stramenopiles</taxon>
        <taxon>Ochrophyta</taxon>
        <taxon>Bacillariophyta</taxon>
        <taxon>Bacillariophyceae</taxon>
        <taxon>Bacillariophycidae</taxon>
        <taxon>Naviculales</taxon>
        <taxon>Naviculaceae</taxon>
        <taxon>Seminavis</taxon>
    </lineage>
</organism>
<dbReference type="CDD" id="cd07067">
    <property type="entry name" value="HP_PGM_like"/>
    <property type="match status" value="1"/>
</dbReference>
<evidence type="ECO:0000256" key="4">
    <source>
        <dbReference type="SAM" id="Phobius"/>
    </source>
</evidence>
<reference evidence="5" key="1">
    <citation type="submission" date="2020-06" db="EMBL/GenBank/DDBJ databases">
        <authorList>
            <consortium name="Plant Systems Biology data submission"/>
        </authorList>
    </citation>
    <scope>NUCLEOTIDE SEQUENCE</scope>
    <source>
        <strain evidence="5">D6</strain>
    </source>
</reference>
<dbReference type="AlphaFoldDB" id="A0A9N8EKQ9"/>
<feature type="transmembrane region" description="Helical" evidence="4">
    <location>
        <begin position="20"/>
        <end position="41"/>
    </location>
</feature>
<evidence type="ECO:0000256" key="2">
    <source>
        <dbReference type="PIRSR" id="PIRSR613078-2"/>
    </source>
</evidence>
<evidence type="ECO:0000313" key="5">
    <source>
        <dbReference type="EMBL" id="CAB9523552.1"/>
    </source>
</evidence>
<feature type="compositionally biased region" description="Polar residues" evidence="3">
    <location>
        <begin position="402"/>
        <end position="411"/>
    </location>
</feature>
<sequence>MSLLVVSPWLHELVFQPSMITCFAGAVMGTLLTLLITYYVLFMRCSCRYSPAMMYHRDRRRRLPDTIIVIRHGESEANVDKSLWKTVPDNLLGLTSKGRRQARTVGKRVEALLDAKQSQRVHLIISPFERTLQTAHHLRRYFEHRIVRTDIESRVREQEMGNIQGDEFAHYRQQQVQIGRFWYRFPTGESGADVLDRVKSWWFESVLTVNTRPHYETVDTLVVVTHGLTMRFILMQLFGWSPTTFHSVWNAGNCDMYVLQKDLDKPGHSPYILDPTQGDMPCSSIDVQVTLKRSNDNKNKPEQRTLKLNNYLSIPPPRMTRKSIIKHLLAEQYPNIISSHKEIDEIVFMPFMKAGKIRGRSSSGVTASDEASRTCGDRSKAAARSSDSSSGSDEDDSSSSGTNSQAANNGEATEDSFFKHRPDNNQDELSDDEEEDIDDEQLWSLHSNRRAKREASLRYPHCQMMPGMKSWY</sequence>
<feature type="compositionally biased region" description="Low complexity" evidence="3">
    <location>
        <begin position="382"/>
        <end position="391"/>
    </location>
</feature>
<dbReference type="InterPro" id="IPR029033">
    <property type="entry name" value="His_PPase_superfam"/>
</dbReference>
<feature type="compositionally biased region" description="Basic and acidic residues" evidence="3">
    <location>
        <begin position="370"/>
        <end position="380"/>
    </location>
</feature>
<feature type="active site" description="Proton donor/acceptor" evidence="1">
    <location>
        <position position="157"/>
    </location>
</feature>
<gene>
    <name evidence="5" type="ORF">SEMRO_1430_G271980.1</name>
</gene>
<feature type="binding site" evidence="2">
    <location>
        <position position="130"/>
    </location>
    <ligand>
        <name>substrate</name>
    </ligand>
</feature>